<dbReference type="SUPFAM" id="SSF48452">
    <property type="entry name" value="TPR-like"/>
    <property type="match status" value="1"/>
</dbReference>
<organism evidence="1 2">
    <name type="scientific">Imtechella halotolerans K1</name>
    <dbReference type="NCBI Taxonomy" id="946077"/>
    <lineage>
        <taxon>Bacteria</taxon>
        <taxon>Pseudomonadati</taxon>
        <taxon>Bacteroidota</taxon>
        <taxon>Flavobacteriia</taxon>
        <taxon>Flavobacteriales</taxon>
        <taxon>Flavobacteriaceae</taxon>
        <taxon>Imtechella</taxon>
    </lineage>
</organism>
<gene>
    <name evidence="1" type="ORF">W5A_00990</name>
</gene>
<dbReference type="InterPro" id="IPR041662">
    <property type="entry name" value="SusD-like_2"/>
</dbReference>
<evidence type="ECO:0000313" key="1">
    <source>
        <dbReference type="EMBL" id="EID76555.1"/>
    </source>
</evidence>
<dbReference type="Gene3D" id="1.25.40.390">
    <property type="match status" value="1"/>
</dbReference>
<dbReference type="EMBL" id="AJJU01000002">
    <property type="protein sequence ID" value="EID76555.1"/>
    <property type="molecule type" value="Genomic_DNA"/>
</dbReference>
<accession>I0WJI9</accession>
<protein>
    <submittedName>
        <fullName evidence="1">Uncharacterized protein</fullName>
    </submittedName>
</protein>
<comment type="caution">
    <text evidence="1">The sequence shown here is derived from an EMBL/GenBank/DDBJ whole genome shotgun (WGS) entry which is preliminary data.</text>
</comment>
<proteinExistence type="predicted"/>
<evidence type="ECO:0000313" key="2">
    <source>
        <dbReference type="Proteomes" id="UP000005938"/>
    </source>
</evidence>
<dbReference type="STRING" id="946077.W5A_00990"/>
<dbReference type="Pfam" id="PF12771">
    <property type="entry name" value="SusD-like_2"/>
    <property type="match status" value="1"/>
</dbReference>
<reference evidence="1 2" key="1">
    <citation type="journal article" date="2012" name="J. Bacteriol.">
        <title>Genome Sequence of the Halotolerant Bacterium Imtechella halotolerans K1T.</title>
        <authorList>
            <person name="Kumar S."/>
            <person name="Vikram S."/>
            <person name="Subramanian S."/>
            <person name="Raghava G.P."/>
            <person name="Pinnaka A.K."/>
        </authorList>
    </citation>
    <scope>NUCLEOTIDE SEQUENCE [LARGE SCALE GENOMIC DNA]</scope>
    <source>
        <strain evidence="1 2">K1</strain>
    </source>
</reference>
<dbReference type="AlphaFoldDB" id="I0WJI9"/>
<sequence length="73" mass="8423">MNSGWQPFFENRRTGFPIFNDDGSGILNNGRIPQRWMYPADESINNALNLTEALSRQYLGEDSINATMWILKE</sequence>
<keyword evidence="2" id="KW-1185">Reference proteome</keyword>
<name>I0WJI9_9FLAO</name>
<dbReference type="InterPro" id="IPR011990">
    <property type="entry name" value="TPR-like_helical_dom_sf"/>
</dbReference>
<dbReference type="Proteomes" id="UP000005938">
    <property type="component" value="Unassembled WGS sequence"/>
</dbReference>